<evidence type="ECO:0000313" key="3">
    <source>
        <dbReference type="EMBL" id="MBB3927100.1"/>
    </source>
</evidence>
<feature type="non-terminal residue" evidence="3">
    <location>
        <position position="32"/>
    </location>
</feature>
<comment type="caution">
    <text evidence="3">The sequence shown here is derived from an EMBL/GenBank/DDBJ whole genome shotgun (WGS) entry which is preliminary data.</text>
</comment>
<evidence type="ECO:0000256" key="1">
    <source>
        <dbReference type="ARBA" id="ARBA00023002"/>
    </source>
</evidence>
<dbReference type="Gene3D" id="3.40.605.10">
    <property type="entry name" value="Aldehyde Dehydrogenase, Chain A, domain 1"/>
    <property type="match status" value="1"/>
</dbReference>
<evidence type="ECO:0000256" key="2">
    <source>
        <dbReference type="SAM" id="MobiDB-lite"/>
    </source>
</evidence>
<dbReference type="SUPFAM" id="SSF53720">
    <property type="entry name" value="ALDH-like"/>
    <property type="match status" value="1"/>
</dbReference>
<proteinExistence type="predicted"/>
<dbReference type="AlphaFoldDB" id="A0A7W6BNI5"/>
<feature type="region of interest" description="Disordered" evidence="2">
    <location>
        <begin position="1"/>
        <end position="20"/>
    </location>
</feature>
<name>A0A7W6BNI5_9SPHN</name>
<dbReference type="Proteomes" id="UP000571950">
    <property type="component" value="Unassembled WGS sequence"/>
</dbReference>
<dbReference type="GO" id="GO:0016491">
    <property type="term" value="F:oxidoreductase activity"/>
    <property type="evidence" value="ECO:0007669"/>
    <property type="project" value="UniProtKB-KW"/>
</dbReference>
<gene>
    <name evidence="3" type="ORF">GGR43_002823</name>
    <name evidence="4" type="ORF">GGR43_003155</name>
</gene>
<dbReference type="EMBL" id="JACIDT010000011">
    <property type="protein sequence ID" value="MBB3927426.1"/>
    <property type="molecule type" value="Genomic_DNA"/>
</dbReference>
<protein>
    <submittedName>
        <fullName evidence="3">Acyl-CoA reductase-like NAD-dependent aldehyde dehydrogenase</fullName>
    </submittedName>
</protein>
<organism evidence="3 5">
    <name type="scientific">Sphingobium jiangsuense</name>
    <dbReference type="NCBI Taxonomy" id="870476"/>
    <lineage>
        <taxon>Bacteria</taxon>
        <taxon>Pseudomonadati</taxon>
        <taxon>Pseudomonadota</taxon>
        <taxon>Alphaproteobacteria</taxon>
        <taxon>Sphingomonadales</taxon>
        <taxon>Sphingomonadaceae</taxon>
        <taxon>Sphingobium</taxon>
    </lineage>
</organism>
<accession>A0A7W6BNI5</accession>
<dbReference type="EMBL" id="JACIDT010000009">
    <property type="protein sequence ID" value="MBB3927100.1"/>
    <property type="molecule type" value="Genomic_DNA"/>
</dbReference>
<dbReference type="InterPro" id="IPR016162">
    <property type="entry name" value="Ald_DH_N"/>
</dbReference>
<evidence type="ECO:0000313" key="4">
    <source>
        <dbReference type="EMBL" id="MBB3927426.1"/>
    </source>
</evidence>
<evidence type="ECO:0000313" key="5">
    <source>
        <dbReference type="Proteomes" id="UP000571950"/>
    </source>
</evidence>
<sequence>MIELVSPNSEEVIGHVAEADEQDMDRAVAAAR</sequence>
<keyword evidence="1" id="KW-0560">Oxidoreductase</keyword>
<reference evidence="3 5" key="1">
    <citation type="submission" date="2020-08" db="EMBL/GenBank/DDBJ databases">
        <title>Genomic Encyclopedia of Type Strains, Phase IV (KMG-IV): sequencing the most valuable type-strain genomes for metagenomic binning, comparative biology and taxonomic classification.</title>
        <authorList>
            <person name="Goeker M."/>
        </authorList>
    </citation>
    <scope>NUCLEOTIDE SEQUENCE [LARGE SCALE GENOMIC DNA]</scope>
    <source>
        <strain evidence="3 5">DSM 26189</strain>
    </source>
</reference>
<dbReference type="InterPro" id="IPR016161">
    <property type="entry name" value="Ald_DH/histidinol_DH"/>
</dbReference>
<keyword evidence="5" id="KW-1185">Reference proteome</keyword>